<dbReference type="Proteomes" id="UP000305948">
    <property type="component" value="Unassembled WGS sequence"/>
</dbReference>
<proteinExistence type="predicted"/>
<evidence type="ECO:0000256" key="1">
    <source>
        <dbReference type="SAM" id="MobiDB-lite"/>
    </source>
</evidence>
<dbReference type="AlphaFoldDB" id="A0A5C3NFU9"/>
<sequence>MHRSGSHLQHHRVRPVTKPASSSLPRRNSRTAHQTAPAHIPASASRLSVRVTVSRPSGCIARPTPVPPAFASSGAGLPAGLLAGTRVPSKSNRPAYAVRRDGISTSRNKSLQGAIVTPESFKLLSDDAFKVDSDDHDYDDSDDVDNFFLIAARSQLSNTTRPALMPALCDGPNTRRPVICTLPSQPDGYEVISDTASRFRLSLPAFGPMEEDKQPEGLWYYFLSRESVTEYDAGPVAEYKAASVPESYSLVADSLAETVAHDTQRTPRLSCR</sequence>
<organism evidence="2 3">
    <name type="scientific">Heliocybe sulcata</name>
    <dbReference type="NCBI Taxonomy" id="5364"/>
    <lineage>
        <taxon>Eukaryota</taxon>
        <taxon>Fungi</taxon>
        <taxon>Dikarya</taxon>
        <taxon>Basidiomycota</taxon>
        <taxon>Agaricomycotina</taxon>
        <taxon>Agaricomycetes</taxon>
        <taxon>Gloeophyllales</taxon>
        <taxon>Gloeophyllaceae</taxon>
        <taxon>Heliocybe</taxon>
    </lineage>
</organism>
<name>A0A5C3NFU9_9AGAM</name>
<protein>
    <submittedName>
        <fullName evidence="2">Uncharacterized protein</fullName>
    </submittedName>
</protein>
<feature type="region of interest" description="Disordered" evidence="1">
    <location>
        <begin position="1"/>
        <end position="49"/>
    </location>
</feature>
<accession>A0A5C3NFU9</accession>
<evidence type="ECO:0000313" key="3">
    <source>
        <dbReference type="Proteomes" id="UP000305948"/>
    </source>
</evidence>
<evidence type="ECO:0000313" key="2">
    <source>
        <dbReference type="EMBL" id="TFK52401.1"/>
    </source>
</evidence>
<feature type="compositionally biased region" description="Polar residues" evidence="1">
    <location>
        <begin position="19"/>
        <end position="34"/>
    </location>
</feature>
<keyword evidence="3" id="KW-1185">Reference proteome</keyword>
<gene>
    <name evidence="2" type="ORF">OE88DRAFT_1657653</name>
</gene>
<dbReference type="EMBL" id="ML213509">
    <property type="protein sequence ID" value="TFK52401.1"/>
    <property type="molecule type" value="Genomic_DNA"/>
</dbReference>
<reference evidence="2 3" key="1">
    <citation type="journal article" date="2019" name="Nat. Ecol. Evol.">
        <title>Megaphylogeny resolves global patterns of mushroom evolution.</title>
        <authorList>
            <person name="Varga T."/>
            <person name="Krizsan K."/>
            <person name="Foldi C."/>
            <person name="Dima B."/>
            <person name="Sanchez-Garcia M."/>
            <person name="Sanchez-Ramirez S."/>
            <person name="Szollosi G.J."/>
            <person name="Szarkandi J.G."/>
            <person name="Papp V."/>
            <person name="Albert L."/>
            <person name="Andreopoulos W."/>
            <person name="Angelini C."/>
            <person name="Antonin V."/>
            <person name="Barry K.W."/>
            <person name="Bougher N.L."/>
            <person name="Buchanan P."/>
            <person name="Buyck B."/>
            <person name="Bense V."/>
            <person name="Catcheside P."/>
            <person name="Chovatia M."/>
            <person name="Cooper J."/>
            <person name="Damon W."/>
            <person name="Desjardin D."/>
            <person name="Finy P."/>
            <person name="Geml J."/>
            <person name="Haridas S."/>
            <person name="Hughes K."/>
            <person name="Justo A."/>
            <person name="Karasinski D."/>
            <person name="Kautmanova I."/>
            <person name="Kiss B."/>
            <person name="Kocsube S."/>
            <person name="Kotiranta H."/>
            <person name="LaButti K.M."/>
            <person name="Lechner B.E."/>
            <person name="Liimatainen K."/>
            <person name="Lipzen A."/>
            <person name="Lukacs Z."/>
            <person name="Mihaltcheva S."/>
            <person name="Morgado L.N."/>
            <person name="Niskanen T."/>
            <person name="Noordeloos M.E."/>
            <person name="Ohm R.A."/>
            <person name="Ortiz-Santana B."/>
            <person name="Ovrebo C."/>
            <person name="Racz N."/>
            <person name="Riley R."/>
            <person name="Savchenko A."/>
            <person name="Shiryaev A."/>
            <person name="Soop K."/>
            <person name="Spirin V."/>
            <person name="Szebenyi C."/>
            <person name="Tomsovsky M."/>
            <person name="Tulloss R.E."/>
            <person name="Uehling J."/>
            <person name="Grigoriev I.V."/>
            <person name="Vagvolgyi C."/>
            <person name="Papp T."/>
            <person name="Martin F.M."/>
            <person name="Miettinen O."/>
            <person name="Hibbett D.S."/>
            <person name="Nagy L.G."/>
        </authorList>
    </citation>
    <scope>NUCLEOTIDE SEQUENCE [LARGE SCALE GENOMIC DNA]</scope>
    <source>
        <strain evidence="2 3">OMC1185</strain>
    </source>
</reference>
<feature type="compositionally biased region" description="Basic residues" evidence="1">
    <location>
        <begin position="1"/>
        <end position="15"/>
    </location>
</feature>